<feature type="region of interest" description="Disordered" evidence="1">
    <location>
        <begin position="173"/>
        <end position="200"/>
    </location>
</feature>
<name>A0A0M9A501_9HYME</name>
<evidence type="ECO:0000256" key="1">
    <source>
        <dbReference type="SAM" id="MobiDB-lite"/>
    </source>
</evidence>
<feature type="region of interest" description="Disordered" evidence="1">
    <location>
        <begin position="78"/>
        <end position="103"/>
    </location>
</feature>
<accession>A0A0M9A501</accession>
<dbReference type="AlphaFoldDB" id="A0A0M9A501"/>
<dbReference type="Proteomes" id="UP000053105">
    <property type="component" value="Unassembled WGS sequence"/>
</dbReference>
<gene>
    <name evidence="2" type="ORF">WN51_12875</name>
</gene>
<keyword evidence="3" id="KW-1185">Reference proteome</keyword>
<dbReference type="EMBL" id="KQ435754">
    <property type="protein sequence ID" value="KOX76063.1"/>
    <property type="molecule type" value="Genomic_DNA"/>
</dbReference>
<evidence type="ECO:0000313" key="2">
    <source>
        <dbReference type="EMBL" id="KOX76063.1"/>
    </source>
</evidence>
<evidence type="ECO:0000313" key="3">
    <source>
        <dbReference type="Proteomes" id="UP000053105"/>
    </source>
</evidence>
<sequence length="215" mass="24005">MPELTTLWKRNGFGIVSVRLGKGGKGSVSFRSRHQTNQNARLTKSFVILGIGHDRIPTVWLTMGYVAAVTSGLGQLREDRGQATIERRRETSPGQPRQEGRLPNRGLELKILRWSQTTEYKAKRSRYPLLPSYEKEEKIEIEDETAKAVVEVTPGIHDTVTSFDTTTFLRGGYTRDPESLDDNDDQRNASNWSHGIDHTGFVGGSTPPILELGIA</sequence>
<feature type="compositionally biased region" description="Basic and acidic residues" evidence="1">
    <location>
        <begin position="78"/>
        <end position="91"/>
    </location>
</feature>
<organism evidence="2 3">
    <name type="scientific">Melipona quadrifasciata</name>
    <dbReference type="NCBI Taxonomy" id="166423"/>
    <lineage>
        <taxon>Eukaryota</taxon>
        <taxon>Metazoa</taxon>
        <taxon>Ecdysozoa</taxon>
        <taxon>Arthropoda</taxon>
        <taxon>Hexapoda</taxon>
        <taxon>Insecta</taxon>
        <taxon>Pterygota</taxon>
        <taxon>Neoptera</taxon>
        <taxon>Endopterygota</taxon>
        <taxon>Hymenoptera</taxon>
        <taxon>Apocrita</taxon>
        <taxon>Aculeata</taxon>
        <taxon>Apoidea</taxon>
        <taxon>Anthophila</taxon>
        <taxon>Apidae</taxon>
        <taxon>Melipona</taxon>
    </lineage>
</organism>
<proteinExistence type="predicted"/>
<reference evidence="2 3" key="1">
    <citation type="submission" date="2015-07" db="EMBL/GenBank/DDBJ databases">
        <title>The genome of Melipona quadrifasciata.</title>
        <authorList>
            <person name="Pan H."/>
            <person name="Kapheim K."/>
        </authorList>
    </citation>
    <scope>NUCLEOTIDE SEQUENCE [LARGE SCALE GENOMIC DNA]</scope>
    <source>
        <strain evidence="2">0111107301</strain>
        <tissue evidence="2">Whole body</tissue>
    </source>
</reference>
<protein>
    <submittedName>
        <fullName evidence="2">Uncharacterized protein</fullName>
    </submittedName>
</protein>